<evidence type="ECO:0000313" key="2">
    <source>
        <dbReference type="EMBL" id="VVT49518.1"/>
    </source>
</evidence>
<dbReference type="AlphaFoldDB" id="A0A5E8BDJ3"/>
<name>A0A5E8BDJ3_9ASCO</name>
<sequence length="195" mass="22260">MTVLLLSVALNIPILIFENFYSHSWFHSNPRSATVHISVPEFSKAQYLSLFPILYREPSTLWWILEDDETFPRTNNNNTHTFVTIEGFRFYNNSLFSAIEAYDVWPKPAFNLTYNAFYMSDNCYKSVFPTEEAPGLAVQLLTRDMPRHIANLIDVSAAECTAVTRRASGRSGVWRVSLNQSEEETGGLCRVLFGS</sequence>
<protein>
    <recommendedName>
        <fullName evidence="4">Mannosyltransferase</fullName>
    </recommendedName>
</protein>
<evidence type="ECO:0000313" key="3">
    <source>
        <dbReference type="Proteomes" id="UP000398389"/>
    </source>
</evidence>
<proteinExistence type="predicted"/>
<accession>A0A5E8BDJ3</accession>
<gene>
    <name evidence="2" type="ORF">SAPINGB_P002309</name>
</gene>
<keyword evidence="3" id="KW-1185">Reference proteome</keyword>
<feature type="signal peptide" evidence="1">
    <location>
        <begin position="1"/>
        <end position="16"/>
    </location>
</feature>
<reference evidence="2 3" key="1">
    <citation type="submission" date="2019-09" db="EMBL/GenBank/DDBJ databases">
        <authorList>
            <person name="Brejova B."/>
        </authorList>
    </citation>
    <scope>NUCLEOTIDE SEQUENCE [LARGE SCALE GENOMIC DNA]</scope>
</reference>
<evidence type="ECO:0008006" key="4">
    <source>
        <dbReference type="Google" id="ProtNLM"/>
    </source>
</evidence>
<dbReference type="GeneID" id="43581128"/>
<evidence type="ECO:0000256" key="1">
    <source>
        <dbReference type="SAM" id="SignalP"/>
    </source>
</evidence>
<dbReference type="EMBL" id="CABVLU010000002">
    <property type="protein sequence ID" value="VVT49518.1"/>
    <property type="molecule type" value="Genomic_DNA"/>
</dbReference>
<organism evidence="2 3">
    <name type="scientific">Magnusiomyces paraingens</name>
    <dbReference type="NCBI Taxonomy" id="2606893"/>
    <lineage>
        <taxon>Eukaryota</taxon>
        <taxon>Fungi</taxon>
        <taxon>Dikarya</taxon>
        <taxon>Ascomycota</taxon>
        <taxon>Saccharomycotina</taxon>
        <taxon>Dipodascomycetes</taxon>
        <taxon>Dipodascales</taxon>
        <taxon>Dipodascaceae</taxon>
        <taxon>Magnusiomyces</taxon>
    </lineage>
</organism>
<dbReference type="RefSeq" id="XP_031852919.1">
    <property type="nucleotide sequence ID" value="XM_031997028.1"/>
</dbReference>
<feature type="chain" id="PRO_5022884866" description="Mannosyltransferase" evidence="1">
    <location>
        <begin position="17"/>
        <end position="195"/>
    </location>
</feature>
<dbReference type="Proteomes" id="UP000398389">
    <property type="component" value="Unassembled WGS sequence"/>
</dbReference>
<keyword evidence="1" id="KW-0732">Signal</keyword>